<dbReference type="Gene3D" id="3.40.50.720">
    <property type="entry name" value="NAD(P)-binding Rossmann-like Domain"/>
    <property type="match status" value="1"/>
</dbReference>
<dbReference type="InterPro" id="IPR036291">
    <property type="entry name" value="NAD(P)-bd_dom_sf"/>
</dbReference>
<proteinExistence type="predicted"/>
<dbReference type="Proteomes" id="UP000829685">
    <property type="component" value="Unassembled WGS sequence"/>
</dbReference>
<dbReference type="EMBL" id="JAFIMR010000008">
    <property type="protein sequence ID" value="KAI1875209.1"/>
    <property type="molecule type" value="Genomic_DNA"/>
</dbReference>
<dbReference type="GO" id="GO:0005811">
    <property type="term" value="C:lipid droplet"/>
    <property type="evidence" value="ECO:0007669"/>
    <property type="project" value="TreeGrafter"/>
</dbReference>
<dbReference type="AlphaFoldDB" id="A0A9P9WQL7"/>
<comment type="pathway">
    <text evidence="1">Steroid biosynthesis; zymosterol biosynthesis; zymosterol from lanosterol: step 5/6.</text>
</comment>
<name>A0A9P9WQL7_9PEZI</name>
<dbReference type="GO" id="GO:0005789">
    <property type="term" value="C:endoplasmic reticulum membrane"/>
    <property type="evidence" value="ECO:0007669"/>
    <property type="project" value="TreeGrafter"/>
</dbReference>
<dbReference type="Pfam" id="PF00106">
    <property type="entry name" value="adh_short"/>
    <property type="match status" value="1"/>
</dbReference>
<dbReference type="PRINTS" id="PR00081">
    <property type="entry name" value="GDHRDH"/>
</dbReference>
<comment type="caution">
    <text evidence="3">The sequence shown here is derived from an EMBL/GenBank/DDBJ whole genome shotgun (WGS) entry which is preliminary data.</text>
</comment>
<keyword evidence="4" id="KW-1185">Reference proteome</keyword>
<protein>
    <recommendedName>
        <fullName evidence="2">3beta-hydroxysteroid 3-dehydrogenase</fullName>
        <ecNumber evidence="2">1.1.1.270</ecNumber>
    </recommendedName>
</protein>
<dbReference type="GO" id="GO:0005741">
    <property type="term" value="C:mitochondrial outer membrane"/>
    <property type="evidence" value="ECO:0007669"/>
    <property type="project" value="TreeGrafter"/>
</dbReference>
<gene>
    <name evidence="3" type="ORF">JX265_004267</name>
</gene>
<reference evidence="3" key="1">
    <citation type="submission" date="2021-03" db="EMBL/GenBank/DDBJ databases">
        <title>Revisited historic fungal species revealed as producer of novel bioactive compounds through whole genome sequencing and comparative genomics.</title>
        <authorList>
            <person name="Vignolle G.A."/>
            <person name="Hochenegger N."/>
            <person name="Mach R.L."/>
            <person name="Mach-Aigner A.R."/>
            <person name="Javad Rahimi M."/>
            <person name="Salim K.A."/>
            <person name="Chan C.M."/>
            <person name="Lim L.B.L."/>
            <person name="Cai F."/>
            <person name="Druzhinina I.S."/>
            <person name="U'Ren J.M."/>
            <person name="Derntl C."/>
        </authorList>
    </citation>
    <scope>NUCLEOTIDE SEQUENCE</scope>
    <source>
        <strain evidence="3">TUCIM 5799</strain>
    </source>
</reference>
<evidence type="ECO:0000313" key="4">
    <source>
        <dbReference type="Proteomes" id="UP000829685"/>
    </source>
</evidence>
<evidence type="ECO:0000256" key="1">
    <source>
        <dbReference type="ARBA" id="ARBA00023589"/>
    </source>
</evidence>
<accession>A0A9P9WQL7</accession>
<dbReference type="InterPro" id="IPR002347">
    <property type="entry name" value="SDR_fam"/>
</dbReference>
<evidence type="ECO:0000256" key="2">
    <source>
        <dbReference type="ARBA" id="ARBA00023621"/>
    </source>
</evidence>
<evidence type="ECO:0000313" key="3">
    <source>
        <dbReference type="EMBL" id="KAI1875209.1"/>
    </source>
</evidence>
<dbReference type="SUPFAM" id="SSF51735">
    <property type="entry name" value="NAD(P)-binding Rossmann-fold domains"/>
    <property type="match status" value="1"/>
</dbReference>
<dbReference type="PANTHER" id="PTHR43647">
    <property type="entry name" value="DEHYDROGENASE"/>
    <property type="match status" value="1"/>
</dbReference>
<dbReference type="EC" id="1.1.1.270" evidence="2"/>
<dbReference type="PANTHER" id="PTHR43647:SF4">
    <property type="entry name" value="KETOREDUCTASE (KR) DOMAIN-CONTAINING PROTEIN"/>
    <property type="match status" value="1"/>
</dbReference>
<dbReference type="GO" id="GO:0000253">
    <property type="term" value="F:3-beta-hydroxysteroid 3-dehydrogenase (NADP+) activity"/>
    <property type="evidence" value="ECO:0007669"/>
    <property type="project" value="UniProtKB-EC"/>
</dbReference>
<sequence length="355" mass="38315">MGGTGTILLTGANGGLGSAIVSAILSDSHIAQAHHGLYAVRSIDSASSVRAVLQTSNGEGHAHDLVPLDLASLSNVRSAAEQINRRVAAGEIPPIRVLILNAGWQEYTTHTLTDDGFDMAFQVNYLGHFLLTLLLLQSLDKEHGRIVVLGSWSHDTADPRNATGPQGKVYTRDGYKTIFTSDPWNGEDMARGKWSSAEKHPGDIEAGFRRYGASKLCEVMMMREFSRRVESDQSLSRVAVLGVDPGAMPSSLGSRGTLTLRMIFKLVMPLLNPIASALQPNGMLRTTKKSAGDVIRACFDSETLGDRPNGVYLDGSQAGDVGAEAKDREKCERLWRASLVWAGVKEGDTVLGDWR</sequence>
<dbReference type="InterPro" id="IPR051593">
    <property type="entry name" value="Ergosterol_Biosynth_ERG27"/>
</dbReference>
<organism evidence="3 4">
    <name type="scientific">Neoarthrinium moseri</name>
    <dbReference type="NCBI Taxonomy" id="1658444"/>
    <lineage>
        <taxon>Eukaryota</taxon>
        <taxon>Fungi</taxon>
        <taxon>Dikarya</taxon>
        <taxon>Ascomycota</taxon>
        <taxon>Pezizomycotina</taxon>
        <taxon>Sordariomycetes</taxon>
        <taxon>Xylariomycetidae</taxon>
        <taxon>Amphisphaeriales</taxon>
        <taxon>Apiosporaceae</taxon>
        <taxon>Neoarthrinium</taxon>
    </lineage>
</organism>